<dbReference type="Proteomes" id="UP001500449">
    <property type="component" value="Unassembled WGS sequence"/>
</dbReference>
<reference evidence="2 3" key="1">
    <citation type="journal article" date="2019" name="Int. J. Syst. Evol. Microbiol.">
        <title>The Global Catalogue of Microorganisms (GCM) 10K type strain sequencing project: providing services to taxonomists for standard genome sequencing and annotation.</title>
        <authorList>
            <consortium name="The Broad Institute Genomics Platform"/>
            <consortium name="The Broad Institute Genome Sequencing Center for Infectious Disease"/>
            <person name="Wu L."/>
            <person name="Ma J."/>
        </authorList>
    </citation>
    <scope>NUCLEOTIDE SEQUENCE [LARGE SCALE GENOMIC DNA]</scope>
    <source>
        <strain evidence="2 3">JCM 16009</strain>
    </source>
</reference>
<name>A0ABN2NGC5_9PSEU</name>
<sequence length="187" mass="20487">MTSDPTPDSAAPDGAASDGAAPGSAALDSAAADARVGEALTALEVEHTRSEAGQYLVTLEGTNRLNTPTWLIVREQTVFVQAFVCRQPDENHEGVYRHMLQRNARLYGVHYAIDRVGDIHLVGRIPFAALNEDELDRVLGQVLEAADGDFNTFLELGFAESIRREYAWRTDRGESTANLKAFEHLFA</sequence>
<evidence type="ECO:0000313" key="3">
    <source>
        <dbReference type="Proteomes" id="UP001500449"/>
    </source>
</evidence>
<dbReference type="Gene3D" id="3.30.1460.10">
    <property type="match status" value="1"/>
</dbReference>
<evidence type="ECO:0000256" key="1">
    <source>
        <dbReference type="SAM" id="MobiDB-lite"/>
    </source>
</evidence>
<dbReference type="InterPro" id="IPR019660">
    <property type="entry name" value="Put_sensory_transdc_reg_YbjN"/>
</dbReference>
<keyword evidence="3" id="KW-1185">Reference proteome</keyword>
<gene>
    <name evidence="2" type="ORF">GCM10009836_55660</name>
</gene>
<proteinExistence type="predicted"/>
<accession>A0ABN2NGC5</accession>
<protein>
    <submittedName>
        <fullName evidence="2">YbjN domain-containing protein</fullName>
    </submittedName>
</protein>
<dbReference type="EMBL" id="BAAAQK010000023">
    <property type="protein sequence ID" value="GAA1868070.1"/>
    <property type="molecule type" value="Genomic_DNA"/>
</dbReference>
<dbReference type="RefSeq" id="WP_344423420.1">
    <property type="nucleotide sequence ID" value="NZ_BAAAQK010000023.1"/>
</dbReference>
<evidence type="ECO:0000313" key="2">
    <source>
        <dbReference type="EMBL" id="GAA1868070.1"/>
    </source>
</evidence>
<feature type="region of interest" description="Disordered" evidence="1">
    <location>
        <begin position="1"/>
        <end position="26"/>
    </location>
</feature>
<dbReference type="SUPFAM" id="SSF69635">
    <property type="entry name" value="Type III secretory system chaperone-like"/>
    <property type="match status" value="1"/>
</dbReference>
<organism evidence="2 3">
    <name type="scientific">Pseudonocardia ailaonensis</name>
    <dbReference type="NCBI Taxonomy" id="367279"/>
    <lineage>
        <taxon>Bacteria</taxon>
        <taxon>Bacillati</taxon>
        <taxon>Actinomycetota</taxon>
        <taxon>Actinomycetes</taxon>
        <taxon>Pseudonocardiales</taxon>
        <taxon>Pseudonocardiaceae</taxon>
        <taxon>Pseudonocardia</taxon>
    </lineage>
</organism>
<comment type="caution">
    <text evidence="2">The sequence shown here is derived from an EMBL/GenBank/DDBJ whole genome shotgun (WGS) entry which is preliminary data.</text>
</comment>
<dbReference type="Pfam" id="PF10722">
    <property type="entry name" value="YbjN"/>
    <property type="match status" value="1"/>
</dbReference>